<dbReference type="PANTHER" id="PTHR43191">
    <property type="entry name" value="RRNA METHYLTRANSFERASE 3"/>
    <property type="match status" value="1"/>
</dbReference>
<protein>
    <submittedName>
        <fullName evidence="4">TrmH family RNA methyltransferase</fullName>
    </submittedName>
</protein>
<sequence>MLIEITDLSDDRLTDYTNLTDVKLRSKSEPEKGLYIAESAIVLRRAIAAGHTPRSLLVSHKWVESLSDVIEQFPDVPVFAGTDALLEELTGFNVHRGSLASMHRPPLPDARELLASLRDGQGARRVAIFDGVVDHTNIGAAFRGAAGLGVDAVLITPTSADPLYRRAVRVSMGTVFQVPWTRIGNLPEALGPLHDAGYVSGALALSDNAITLDDFVAEEHEKMAVIFGNEGHGLSERAIKAAQRVVKIPMAGGVDSLNVAAASAVVFYATRM</sequence>
<comment type="caution">
    <text evidence="4">The sequence shown here is derived from an EMBL/GenBank/DDBJ whole genome shotgun (WGS) entry which is preliminary data.</text>
</comment>
<dbReference type="InterPro" id="IPR029026">
    <property type="entry name" value="tRNA_m1G_MTases_N"/>
</dbReference>
<dbReference type="Gene3D" id="3.30.1330.30">
    <property type="match status" value="1"/>
</dbReference>
<evidence type="ECO:0000256" key="2">
    <source>
        <dbReference type="ARBA" id="ARBA00022679"/>
    </source>
</evidence>
<name>A0ABW5XE09_9MICO</name>
<dbReference type="SUPFAM" id="SSF75217">
    <property type="entry name" value="alpha/beta knot"/>
    <property type="match status" value="1"/>
</dbReference>
<dbReference type="InterPro" id="IPR001537">
    <property type="entry name" value="SpoU_MeTrfase"/>
</dbReference>
<dbReference type="InterPro" id="IPR029064">
    <property type="entry name" value="Ribosomal_eL30-like_sf"/>
</dbReference>
<accession>A0ABW5XE09</accession>
<dbReference type="Pfam" id="PF00588">
    <property type="entry name" value="SpoU_methylase"/>
    <property type="match status" value="1"/>
</dbReference>
<dbReference type="RefSeq" id="WP_377464930.1">
    <property type="nucleotide sequence ID" value="NZ_JBHUOP010000001.1"/>
</dbReference>
<dbReference type="GO" id="GO:0032259">
    <property type="term" value="P:methylation"/>
    <property type="evidence" value="ECO:0007669"/>
    <property type="project" value="UniProtKB-KW"/>
</dbReference>
<reference evidence="5" key="1">
    <citation type="journal article" date="2019" name="Int. J. Syst. Evol. Microbiol.">
        <title>The Global Catalogue of Microorganisms (GCM) 10K type strain sequencing project: providing services to taxonomists for standard genome sequencing and annotation.</title>
        <authorList>
            <consortium name="The Broad Institute Genomics Platform"/>
            <consortium name="The Broad Institute Genome Sequencing Center for Infectious Disease"/>
            <person name="Wu L."/>
            <person name="Ma J."/>
        </authorList>
    </citation>
    <scope>NUCLEOTIDE SEQUENCE [LARGE SCALE GENOMIC DNA]</scope>
    <source>
        <strain evidence="5">KCTC 33576</strain>
    </source>
</reference>
<dbReference type="Proteomes" id="UP001597391">
    <property type="component" value="Unassembled WGS sequence"/>
</dbReference>
<evidence type="ECO:0000313" key="4">
    <source>
        <dbReference type="EMBL" id="MFD2839456.1"/>
    </source>
</evidence>
<keyword evidence="5" id="KW-1185">Reference proteome</keyword>
<gene>
    <name evidence="4" type="ORF">ACFSYH_02600</name>
</gene>
<keyword evidence="2" id="KW-0808">Transferase</keyword>
<dbReference type="SUPFAM" id="SSF55315">
    <property type="entry name" value="L30e-like"/>
    <property type="match status" value="1"/>
</dbReference>
<dbReference type="EMBL" id="JBHUOP010000001">
    <property type="protein sequence ID" value="MFD2839456.1"/>
    <property type="molecule type" value="Genomic_DNA"/>
</dbReference>
<dbReference type="PANTHER" id="PTHR43191:SF12">
    <property type="entry name" value="RRNA METHYLASE"/>
    <property type="match status" value="1"/>
</dbReference>
<dbReference type="InterPro" id="IPR051259">
    <property type="entry name" value="rRNA_Methyltransferase"/>
</dbReference>
<dbReference type="Gene3D" id="3.40.1280.10">
    <property type="match status" value="1"/>
</dbReference>
<keyword evidence="1 4" id="KW-0489">Methyltransferase</keyword>
<dbReference type="GO" id="GO:0008168">
    <property type="term" value="F:methyltransferase activity"/>
    <property type="evidence" value="ECO:0007669"/>
    <property type="project" value="UniProtKB-KW"/>
</dbReference>
<evidence type="ECO:0000313" key="5">
    <source>
        <dbReference type="Proteomes" id="UP001597391"/>
    </source>
</evidence>
<dbReference type="CDD" id="cd18095">
    <property type="entry name" value="SpoU-like_rRNA-MTase"/>
    <property type="match status" value="1"/>
</dbReference>
<evidence type="ECO:0000259" key="3">
    <source>
        <dbReference type="Pfam" id="PF00588"/>
    </source>
</evidence>
<proteinExistence type="predicted"/>
<feature type="domain" description="tRNA/rRNA methyltransferase SpoU type" evidence="3">
    <location>
        <begin position="127"/>
        <end position="268"/>
    </location>
</feature>
<dbReference type="InterPro" id="IPR029028">
    <property type="entry name" value="Alpha/beta_knot_MTases"/>
</dbReference>
<evidence type="ECO:0000256" key="1">
    <source>
        <dbReference type="ARBA" id="ARBA00022603"/>
    </source>
</evidence>
<organism evidence="4 5">
    <name type="scientific">Populibacterium corticicola</name>
    <dbReference type="NCBI Taxonomy" id="1812826"/>
    <lineage>
        <taxon>Bacteria</taxon>
        <taxon>Bacillati</taxon>
        <taxon>Actinomycetota</taxon>
        <taxon>Actinomycetes</taxon>
        <taxon>Micrococcales</taxon>
        <taxon>Jonesiaceae</taxon>
        <taxon>Populibacterium</taxon>
    </lineage>
</organism>